<feature type="transmembrane region" description="Helical" evidence="1">
    <location>
        <begin position="67"/>
        <end position="88"/>
    </location>
</feature>
<protein>
    <recommendedName>
        <fullName evidence="2">DUF4220 domain-containing protein</fullName>
    </recommendedName>
</protein>
<evidence type="ECO:0000313" key="3">
    <source>
        <dbReference type="EMBL" id="CAL4991459.1"/>
    </source>
</evidence>
<evidence type="ECO:0000259" key="2">
    <source>
        <dbReference type="Pfam" id="PF13968"/>
    </source>
</evidence>
<feature type="transmembrane region" description="Helical" evidence="1">
    <location>
        <begin position="130"/>
        <end position="148"/>
    </location>
</feature>
<dbReference type="PANTHER" id="PTHR31325">
    <property type="entry name" value="OS01G0798800 PROTEIN-RELATED"/>
    <property type="match status" value="1"/>
</dbReference>
<dbReference type="Proteomes" id="UP001497457">
    <property type="component" value="Chromosome 24b"/>
</dbReference>
<dbReference type="EMBL" id="OZ075134">
    <property type="protein sequence ID" value="CAL4991459.1"/>
    <property type="molecule type" value="Genomic_DNA"/>
</dbReference>
<keyword evidence="1" id="KW-0812">Transmembrane</keyword>
<dbReference type="Pfam" id="PF04578">
    <property type="entry name" value="DUF594"/>
    <property type="match status" value="1"/>
</dbReference>
<keyword evidence="1" id="KW-1133">Transmembrane helix</keyword>
<dbReference type="InterPro" id="IPR007658">
    <property type="entry name" value="DUF594"/>
</dbReference>
<feature type="transmembrane region" description="Helical" evidence="1">
    <location>
        <begin position="33"/>
        <end position="55"/>
    </location>
</feature>
<sequence length="780" mass="88209">MRPIKTNKEELNGSNLKETQSVVPAVQELWNMWEIHCLILVSLFLQVFLFFMAGMRKRSTSTVLRTLLWLAYLSADTVAIFVLGHLAVHASEPRHQLMSFWAPFVLVHLGGQDTMSAFSKQDNELWTRHLLSLVTQVATAGYVVAVASWSDGRLRAAMVLVFLSGLFKYGERTLCLYRASPATLRSDALHSLSGTLEIQQHIQSNTSNPFDNIMATQYIVGLLRRMLEGNSIGLGRAFRWETAGSMNKASPIGLAIKDIGSAFDIMSVDAPINRAEAIIIVEDLPGILEEFLKVPDRYRAYEYMGAILVHCYELIYTKIPLRDCLCRFYSEIFFHFGPSLCSFCFATCQFSPTLLYFLFQYASIPIALVLFMAAEKGDHFHAASRADVTVSYILLIGAIILDMSSAIKLIASKIKFHLPAIILRVANCIRPPWSRKQWSEELGQYSIIKRHAVQETSGLASIRQWFGKRLGTWGVDLLELTSTPIAEDDTPIKEFILDSLLLSGIRKEWNIASSRGQLALRRWMARHQAIRPESSSRPTNALVRSINSSVDFSTSVLIWHIATEICYYLGDNASTSSDHDQMMMCKEMSRKLSNYIMYLVFKCGVMLTSNSQLLHDKVHEEIKDCQQGNPGERDVVNNLFKAKTEKEQEDSTAIDIPNNLRELNEEQHDMTMLEIKKAEELAGNDNADDNHLQKLLQSSQNLYSPLLPRAREVAQELISLNDELERWSLIAMVWSEMLYYTAPRCGGAFHYEHLSSGGEFITHVLLLMFHLGPFLPPPRA</sequence>
<feature type="transmembrane region" description="Helical" evidence="1">
    <location>
        <begin position="392"/>
        <end position="411"/>
    </location>
</feature>
<dbReference type="InterPro" id="IPR025315">
    <property type="entry name" value="DUF4220"/>
</dbReference>
<feature type="transmembrane region" description="Helical" evidence="1">
    <location>
        <begin position="354"/>
        <end position="372"/>
    </location>
</feature>
<evidence type="ECO:0000256" key="1">
    <source>
        <dbReference type="SAM" id="Phobius"/>
    </source>
</evidence>
<reference evidence="3 4" key="2">
    <citation type="submission" date="2024-10" db="EMBL/GenBank/DDBJ databases">
        <authorList>
            <person name="Ryan C."/>
        </authorList>
    </citation>
    <scope>NUCLEOTIDE SEQUENCE [LARGE SCALE GENOMIC DNA]</scope>
</reference>
<feature type="domain" description="DUF4220" evidence="2">
    <location>
        <begin position="69"/>
        <end position="448"/>
    </location>
</feature>
<keyword evidence="4" id="KW-1185">Reference proteome</keyword>
<dbReference type="Pfam" id="PF13968">
    <property type="entry name" value="DUF4220"/>
    <property type="match status" value="1"/>
</dbReference>
<feature type="transmembrane region" description="Helical" evidence="1">
    <location>
        <begin position="592"/>
        <end position="609"/>
    </location>
</feature>
<proteinExistence type="predicted"/>
<name>A0ABC9B210_9POAL</name>
<reference evidence="4" key="1">
    <citation type="submission" date="2024-06" db="EMBL/GenBank/DDBJ databases">
        <authorList>
            <person name="Ryan C."/>
        </authorList>
    </citation>
    <scope>NUCLEOTIDE SEQUENCE [LARGE SCALE GENOMIC DNA]</scope>
</reference>
<accession>A0ABC9B210</accession>
<organism evidence="3 4">
    <name type="scientific">Urochloa decumbens</name>
    <dbReference type="NCBI Taxonomy" id="240449"/>
    <lineage>
        <taxon>Eukaryota</taxon>
        <taxon>Viridiplantae</taxon>
        <taxon>Streptophyta</taxon>
        <taxon>Embryophyta</taxon>
        <taxon>Tracheophyta</taxon>
        <taxon>Spermatophyta</taxon>
        <taxon>Magnoliopsida</taxon>
        <taxon>Liliopsida</taxon>
        <taxon>Poales</taxon>
        <taxon>Poaceae</taxon>
        <taxon>PACMAD clade</taxon>
        <taxon>Panicoideae</taxon>
        <taxon>Panicodae</taxon>
        <taxon>Paniceae</taxon>
        <taxon>Melinidinae</taxon>
        <taxon>Urochloa</taxon>
    </lineage>
</organism>
<dbReference type="AlphaFoldDB" id="A0ABC9B210"/>
<gene>
    <name evidence="3" type="ORF">URODEC1_LOCUS60670</name>
</gene>
<keyword evidence="1" id="KW-0472">Membrane</keyword>
<evidence type="ECO:0000313" key="4">
    <source>
        <dbReference type="Proteomes" id="UP001497457"/>
    </source>
</evidence>